<dbReference type="EMBL" id="JAOYFB010000036">
    <property type="protein sequence ID" value="KAK4019924.1"/>
    <property type="molecule type" value="Genomic_DNA"/>
</dbReference>
<protein>
    <submittedName>
        <fullName evidence="1">Uncharacterized protein</fullName>
    </submittedName>
</protein>
<gene>
    <name evidence="1" type="ORF">OUZ56_001924</name>
</gene>
<name>A0ABR0A456_9CRUS</name>
<comment type="caution">
    <text evidence="1">The sequence shown here is derived from an EMBL/GenBank/DDBJ whole genome shotgun (WGS) entry which is preliminary data.</text>
</comment>
<keyword evidence="2" id="KW-1185">Reference proteome</keyword>
<reference evidence="1 2" key="1">
    <citation type="journal article" date="2023" name="Nucleic Acids Res.">
        <title>The hologenome of Daphnia magna reveals possible DNA methylation and microbiome-mediated evolution of the host genome.</title>
        <authorList>
            <person name="Chaturvedi A."/>
            <person name="Li X."/>
            <person name="Dhandapani V."/>
            <person name="Marshall H."/>
            <person name="Kissane S."/>
            <person name="Cuenca-Cambronero M."/>
            <person name="Asole G."/>
            <person name="Calvet F."/>
            <person name="Ruiz-Romero M."/>
            <person name="Marangio P."/>
            <person name="Guigo R."/>
            <person name="Rago D."/>
            <person name="Mirbahai L."/>
            <person name="Eastwood N."/>
            <person name="Colbourne J.K."/>
            <person name="Zhou J."/>
            <person name="Mallon E."/>
            <person name="Orsini L."/>
        </authorList>
    </citation>
    <scope>NUCLEOTIDE SEQUENCE [LARGE SCALE GENOMIC DNA]</scope>
    <source>
        <strain evidence="1">LRV0_1</strain>
    </source>
</reference>
<sequence length="102" mass="11781">MIRNVKAVRLIHNCDDVNSWYGSPVPCRKRFQKYIRTRLAYRDTRNGESRFSVSHQTDSFPSSVELHSYSFAATQRQSLVDSTTRVLSVTYCAKSFWGEPNA</sequence>
<proteinExistence type="predicted"/>
<evidence type="ECO:0000313" key="1">
    <source>
        <dbReference type="EMBL" id="KAK4019924.1"/>
    </source>
</evidence>
<accession>A0ABR0A456</accession>
<organism evidence="1 2">
    <name type="scientific">Daphnia magna</name>
    <dbReference type="NCBI Taxonomy" id="35525"/>
    <lineage>
        <taxon>Eukaryota</taxon>
        <taxon>Metazoa</taxon>
        <taxon>Ecdysozoa</taxon>
        <taxon>Arthropoda</taxon>
        <taxon>Crustacea</taxon>
        <taxon>Branchiopoda</taxon>
        <taxon>Diplostraca</taxon>
        <taxon>Cladocera</taxon>
        <taxon>Anomopoda</taxon>
        <taxon>Daphniidae</taxon>
        <taxon>Daphnia</taxon>
    </lineage>
</organism>
<evidence type="ECO:0000313" key="2">
    <source>
        <dbReference type="Proteomes" id="UP001234178"/>
    </source>
</evidence>
<dbReference type="Proteomes" id="UP001234178">
    <property type="component" value="Unassembled WGS sequence"/>
</dbReference>